<gene>
    <name evidence="1" type="ORF">R3P38DRAFT_3452614</name>
</gene>
<sequence>MLRSVREEDSHIGVGVGKGQGRWEKQSVVKSECFIGPLSATVTKRHTVLPCSDSVSKEKAAAKAKHAAELLRANLLRPLVSLQEMDSLTIPKIVDQLNSYRARGVQNILKVSNYKLKADKLKALRDAYHWYQSNIASLSPPSLPPTTVEPTTAVIDDWGADEDVEMEE</sequence>
<dbReference type="Proteomes" id="UP001362999">
    <property type="component" value="Unassembled WGS sequence"/>
</dbReference>
<proteinExistence type="predicted"/>
<evidence type="ECO:0000313" key="2">
    <source>
        <dbReference type="Proteomes" id="UP001362999"/>
    </source>
</evidence>
<dbReference type="EMBL" id="JAWWNJ010000139">
    <property type="protein sequence ID" value="KAK6984250.1"/>
    <property type="molecule type" value="Genomic_DNA"/>
</dbReference>
<accession>A0AAV9ZIY5</accession>
<comment type="caution">
    <text evidence="1">The sequence shown here is derived from an EMBL/GenBank/DDBJ whole genome shotgun (WGS) entry which is preliminary data.</text>
</comment>
<name>A0AAV9ZIY5_9AGAR</name>
<dbReference type="AlphaFoldDB" id="A0AAV9ZIY5"/>
<evidence type="ECO:0000313" key="1">
    <source>
        <dbReference type="EMBL" id="KAK6984250.1"/>
    </source>
</evidence>
<reference evidence="1 2" key="1">
    <citation type="journal article" date="2024" name="J Genomics">
        <title>Draft genome sequencing and assembly of Favolaschia claudopus CIRM-BRFM 2984 isolated from oak limbs.</title>
        <authorList>
            <person name="Navarro D."/>
            <person name="Drula E."/>
            <person name="Chaduli D."/>
            <person name="Cazenave R."/>
            <person name="Ahrendt S."/>
            <person name="Wang J."/>
            <person name="Lipzen A."/>
            <person name="Daum C."/>
            <person name="Barry K."/>
            <person name="Grigoriev I.V."/>
            <person name="Favel A."/>
            <person name="Rosso M.N."/>
            <person name="Martin F."/>
        </authorList>
    </citation>
    <scope>NUCLEOTIDE SEQUENCE [LARGE SCALE GENOMIC DNA]</scope>
    <source>
        <strain evidence="1 2">CIRM-BRFM 2984</strain>
    </source>
</reference>
<protein>
    <submittedName>
        <fullName evidence="1">Uncharacterized protein</fullName>
    </submittedName>
</protein>
<organism evidence="1 2">
    <name type="scientific">Favolaschia claudopus</name>
    <dbReference type="NCBI Taxonomy" id="2862362"/>
    <lineage>
        <taxon>Eukaryota</taxon>
        <taxon>Fungi</taxon>
        <taxon>Dikarya</taxon>
        <taxon>Basidiomycota</taxon>
        <taxon>Agaricomycotina</taxon>
        <taxon>Agaricomycetes</taxon>
        <taxon>Agaricomycetidae</taxon>
        <taxon>Agaricales</taxon>
        <taxon>Marasmiineae</taxon>
        <taxon>Mycenaceae</taxon>
        <taxon>Favolaschia</taxon>
    </lineage>
</organism>
<keyword evidence="2" id="KW-1185">Reference proteome</keyword>